<dbReference type="Pfam" id="PF08583">
    <property type="entry name" value="Cmc1"/>
    <property type="match status" value="1"/>
</dbReference>
<comment type="subcellular location">
    <subcellularLocation>
        <location evidence="3">Mitochondrion</location>
    </subcellularLocation>
</comment>
<name>A0A9N9SM81_PHACE</name>
<reference evidence="5" key="2">
    <citation type="submission" date="2022-10" db="EMBL/GenBank/DDBJ databases">
        <authorList>
            <consortium name="ENA_rothamsted_submissions"/>
            <consortium name="culmorum"/>
            <person name="King R."/>
        </authorList>
    </citation>
    <scope>NUCLEOTIDE SEQUENCE</scope>
</reference>
<dbReference type="AlphaFoldDB" id="A0A9N9SM81"/>
<dbReference type="EMBL" id="OU896714">
    <property type="protein sequence ID" value="CAG9824841.1"/>
    <property type="molecule type" value="Genomic_DNA"/>
</dbReference>
<dbReference type="OrthoDB" id="6224010at2759"/>
<accession>A0A9N9SM81</accession>
<dbReference type="PANTHER" id="PTHR22977:SF5">
    <property type="entry name" value="COX ASSEMBLY MITOCHONDRIAL PROTEIN HOMOLOG"/>
    <property type="match status" value="1"/>
</dbReference>
<keyword evidence="2" id="KW-1015">Disulfide bond</keyword>
<reference evidence="5" key="1">
    <citation type="submission" date="2022-01" db="EMBL/GenBank/DDBJ databases">
        <authorList>
            <person name="King R."/>
        </authorList>
    </citation>
    <scope>NUCLEOTIDE SEQUENCE</scope>
</reference>
<comment type="similarity">
    <text evidence="1 3">Belongs to the CMC family.</text>
</comment>
<dbReference type="GO" id="GO:0005739">
    <property type="term" value="C:mitochondrion"/>
    <property type="evidence" value="ECO:0007669"/>
    <property type="project" value="UniProtKB-SubCell"/>
</dbReference>
<evidence type="ECO:0000256" key="1">
    <source>
        <dbReference type="ARBA" id="ARBA00007347"/>
    </source>
</evidence>
<organism evidence="5 6">
    <name type="scientific">Phaedon cochleariae</name>
    <name type="common">Mustard beetle</name>
    <dbReference type="NCBI Taxonomy" id="80249"/>
    <lineage>
        <taxon>Eukaryota</taxon>
        <taxon>Metazoa</taxon>
        <taxon>Ecdysozoa</taxon>
        <taxon>Arthropoda</taxon>
        <taxon>Hexapoda</taxon>
        <taxon>Insecta</taxon>
        <taxon>Pterygota</taxon>
        <taxon>Neoptera</taxon>
        <taxon>Endopterygota</taxon>
        <taxon>Coleoptera</taxon>
        <taxon>Polyphaga</taxon>
        <taxon>Cucujiformia</taxon>
        <taxon>Chrysomeloidea</taxon>
        <taxon>Chrysomelidae</taxon>
        <taxon>Chrysomelinae</taxon>
        <taxon>Chrysomelini</taxon>
        <taxon>Phaedon</taxon>
    </lineage>
</organism>
<evidence type="ECO:0000313" key="5">
    <source>
        <dbReference type="EMBL" id="CAG9824841.1"/>
    </source>
</evidence>
<keyword evidence="3" id="KW-0496">Mitochondrion</keyword>
<evidence type="ECO:0000256" key="4">
    <source>
        <dbReference type="SAM" id="MobiDB-lite"/>
    </source>
</evidence>
<dbReference type="InterPro" id="IPR013892">
    <property type="entry name" value="Cyt_c_biogenesis_Cmc1-like"/>
</dbReference>
<keyword evidence="6" id="KW-1185">Reference proteome</keyword>
<evidence type="ECO:0000256" key="2">
    <source>
        <dbReference type="ARBA" id="ARBA00023157"/>
    </source>
</evidence>
<sequence>MSNKKSVYEKYTSGPHGLGDPDDLSLRKVELEVLIPKKMRELAKTEKCFKEVEDFGECCKNNGVLLVVKCREQNSTLKDCLTKWYNDDGFKEKCKKEYLAERSEYRKTGVTLKEKQRLASSM</sequence>
<evidence type="ECO:0000256" key="3">
    <source>
        <dbReference type="RuleBase" id="RU364104"/>
    </source>
</evidence>
<proteinExistence type="inferred from homology"/>
<feature type="region of interest" description="Disordered" evidence="4">
    <location>
        <begin position="1"/>
        <end position="23"/>
    </location>
</feature>
<dbReference type="PROSITE" id="PS51808">
    <property type="entry name" value="CHCH"/>
    <property type="match status" value="1"/>
</dbReference>
<dbReference type="PANTHER" id="PTHR22977">
    <property type="entry name" value="COX ASSEMBLY MITOCHONDRIAL PROTEIN"/>
    <property type="match status" value="1"/>
</dbReference>
<evidence type="ECO:0000313" key="6">
    <source>
        <dbReference type="Proteomes" id="UP001153737"/>
    </source>
</evidence>
<gene>
    <name evidence="5" type="ORF">PHAECO_LOCUS11662</name>
</gene>
<dbReference type="Proteomes" id="UP001153737">
    <property type="component" value="Chromosome 8"/>
</dbReference>
<protein>
    <recommendedName>
        <fullName evidence="3">COX assembly mitochondrial protein</fullName>
    </recommendedName>
</protein>